<keyword evidence="1" id="KW-0378">Hydrolase</keyword>
<dbReference type="Gene3D" id="3.40.50.10810">
    <property type="entry name" value="Tandem AAA-ATPase domain"/>
    <property type="match status" value="1"/>
</dbReference>
<dbReference type="GO" id="GO:0016787">
    <property type="term" value="F:hydrolase activity"/>
    <property type="evidence" value="ECO:0007669"/>
    <property type="project" value="UniProtKB-KW"/>
</dbReference>
<dbReference type="GO" id="GO:0006281">
    <property type="term" value="P:DNA repair"/>
    <property type="evidence" value="ECO:0007669"/>
    <property type="project" value="TreeGrafter"/>
</dbReference>
<dbReference type="EMBL" id="BK016063">
    <property type="protein sequence ID" value="DAF92113.1"/>
    <property type="molecule type" value="Genomic_DNA"/>
</dbReference>
<name>A0A8S5UCB6_9CAUD</name>
<sequence length="611" mass="71032">MISITQVGNLYNISFKYDPELVDMIKKVPGKSWNPVEKYWTIEKSKLGFFMNQIKGTRFENQVNLQSNEDIGKNDTLDKTSHIPNIDISNVPFYVKNGSKPYQHQLDFMKYAIDRQQRGYRSGFLCADEPGLGKTIESINLAMFNRNYNNFNHCLIICNINTSKYNWEQEVSEHTNGKMFGYLLGSRMKKKRGTKKKRRVVCGTKEKYEDLMTLHRYSDDNEPELPYFIIMNVETLRMKDGKSYPITERLIEMINSGLINMIVIDEIHKNMSPTSIQGKQILKIKDKTGSRCIWLPLTGTPIVNKPTDVFLPMKLIDAHNFSSYYKWCQEFCVYGGYGDVEIVAYKNIPRMKIMLQQNMIRRLKKDVLDLPDKIHFDIFVENTKYQEKLADEVTAELYAHAGEISNSMNPMVKFLKLRQVNGSPELVDQSLKVNSQYIKYNAKLQKLFELLEEIHDRGEKVVIFSNWVEPLRTLYRFVSTKYKVCCFTGTMSEVERQKHKRVFLTNPEYTVMVGTIGALGTTHTLTSANNVIFYDEPWTYTDKLQAEDRCHRVGTNSSVNIYTLLSKDTVDERVHDIVYGKKDVAGYIVDNKLDFRNNPDLVYRLLGKDKE</sequence>
<evidence type="ECO:0000259" key="3">
    <source>
        <dbReference type="PROSITE" id="PS51194"/>
    </source>
</evidence>
<dbReference type="Pfam" id="PF00271">
    <property type="entry name" value="Helicase_C"/>
    <property type="match status" value="1"/>
</dbReference>
<accession>A0A8S5UCB6</accession>
<dbReference type="PANTHER" id="PTHR45766:SF6">
    <property type="entry name" value="SWI_SNF-RELATED MATRIX-ASSOCIATED ACTIN-DEPENDENT REGULATOR OF CHROMATIN SUBFAMILY A-LIKE PROTEIN 1"/>
    <property type="match status" value="1"/>
</dbReference>
<dbReference type="InterPro" id="IPR038718">
    <property type="entry name" value="SNF2-like_sf"/>
</dbReference>
<dbReference type="GO" id="GO:0031297">
    <property type="term" value="P:replication fork processing"/>
    <property type="evidence" value="ECO:0007669"/>
    <property type="project" value="TreeGrafter"/>
</dbReference>
<protein>
    <submittedName>
        <fullName evidence="4">Chromatin remodeling complex ATPase</fullName>
    </submittedName>
</protein>
<dbReference type="InterPro" id="IPR001650">
    <property type="entry name" value="Helicase_C-like"/>
</dbReference>
<dbReference type="PROSITE" id="PS51192">
    <property type="entry name" value="HELICASE_ATP_BIND_1"/>
    <property type="match status" value="1"/>
</dbReference>
<proteinExistence type="predicted"/>
<evidence type="ECO:0000256" key="1">
    <source>
        <dbReference type="ARBA" id="ARBA00022801"/>
    </source>
</evidence>
<dbReference type="PROSITE" id="PS51194">
    <property type="entry name" value="HELICASE_CTER"/>
    <property type="match status" value="1"/>
</dbReference>
<dbReference type="CDD" id="cd18793">
    <property type="entry name" value="SF2_C_SNF"/>
    <property type="match status" value="1"/>
</dbReference>
<dbReference type="SMART" id="SM00487">
    <property type="entry name" value="DEXDc"/>
    <property type="match status" value="1"/>
</dbReference>
<dbReference type="GO" id="GO:0005524">
    <property type="term" value="F:ATP binding"/>
    <property type="evidence" value="ECO:0007669"/>
    <property type="project" value="InterPro"/>
</dbReference>
<dbReference type="SMART" id="SM00490">
    <property type="entry name" value="HELICc"/>
    <property type="match status" value="1"/>
</dbReference>
<dbReference type="PANTHER" id="PTHR45766">
    <property type="entry name" value="DNA ANNEALING HELICASE AND ENDONUCLEASE ZRANB3 FAMILY MEMBER"/>
    <property type="match status" value="1"/>
</dbReference>
<dbReference type="Pfam" id="PF00176">
    <property type="entry name" value="SNF2-rel_dom"/>
    <property type="match status" value="1"/>
</dbReference>
<dbReference type="InterPro" id="IPR000330">
    <property type="entry name" value="SNF2_N"/>
</dbReference>
<dbReference type="Gene3D" id="3.40.50.300">
    <property type="entry name" value="P-loop containing nucleotide triphosphate hydrolases"/>
    <property type="match status" value="1"/>
</dbReference>
<feature type="domain" description="Helicase C-terminal" evidence="3">
    <location>
        <begin position="446"/>
        <end position="596"/>
    </location>
</feature>
<dbReference type="SUPFAM" id="SSF52540">
    <property type="entry name" value="P-loop containing nucleoside triphosphate hydrolases"/>
    <property type="match status" value="2"/>
</dbReference>
<evidence type="ECO:0000313" key="4">
    <source>
        <dbReference type="EMBL" id="DAF92113.1"/>
    </source>
</evidence>
<dbReference type="InterPro" id="IPR027417">
    <property type="entry name" value="P-loop_NTPase"/>
</dbReference>
<reference evidence="4" key="1">
    <citation type="journal article" date="2021" name="Proc. Natl. Acad. Sci. U.S.A.">
        <title>A Catalog of Tens of Thousands of Viruses from Human Metagenomes Reveals Hidden Associations with Chronic Diseases.</title>
        <authorList>
            <person name="Tisza M.J."/>
            <person name="Buck C.B."/>
        </authorList>
    </citation>
    <scope>NUCLEOTIDE SEQUENCE</scope>
    <source>
        <strain evidence="4">CtgN495</strain>
    </source>
</reference>
<evidence type="ECO:0000259" key="2">
    <source>
        <dbReference type="PROSITE" id="PS51192"/>
    </source>
</evidence>
<organism evidence="4">
    <name type="scientific">Siphoviridae sp. ctgN495</name>
    <dbReference type="NCBI Taxonomy" id="2825608"/>
    <lineage>
        <taxon>Viruses</taxon>
        <taxon>Duplodnaviria</taxon>
        <taxon>Heunggongvirae</taxon>
        <taxon>Uroviricota</taxon>
        <taxon>Caudoviricetes</taxon>
    </lineage>
</organism>
<dbReference type="InterPro" id="IPR049730">
    <property type="entry name" value="SNF2/RAD54-like_C"/>
</dbReference>
<dbReference type="InterPro" id="IPR014001">
    <property type="entry name" value="Helicase_ATP-bd"/>
</dbReference>
<feature type="domain" description="Helicase ATP-binding" evidence="2">
    <location>
        <begin position="115"/>
        <end position="319"/>
    </location>
</feature>